<dbReference type="InterPro" id="IPR008166">
    <property type="entry name" value="Glyco_transf_92"/>
</dbReference>
<evidence type="ECO:0000313" key="8">
    <source>
        <dbReference type="WBParaSite" id="L893_g16142.t1"/>
    </source>
</evidence>
<proteinExistence type="inferred from homology"/>
<feature type="transmembrane region" description="Helical" evidence="6">
    <location>
        <begin position="56"/>
        <end position="78"/>
    </location>
</feature>
<evidence type="ECO:0000256" key="4">
    <source>
        <dbReference type="ARBA" id="ARBA00022679"/>
    </source>
</evidence>
<dbReference type="AlphaFoldDB" id="A0A1I7YGD4"/>
<dbReference type="EC" id="2.4.1.-" evidence="6"/>
<evidence type="ECO:0000256" key="1">
    <source>
        <dbReference type="ARBA" id="ARBA00004167"/>
    </source>
</evidence>
<comment type="similarity">
    <text evidence="2 6">Belongs to the glycosyltransferase 92 family.</text>
</comment>
<keyword evidence="3 6" id="KW-0328">Glycosyltransferase</keyword>
<evidence type="ECO:0000256" key="2">
    <source>
        <dbReference type="ARBA" id="ARBA00007647"/>
    </source>
</evidence>
<evidence type="ECO:0000256" key="6">
    <source>
        <dbReference type="RuleBase" id="RU366017"/>
    </source>
</evidence>
<dbReference type="PANTHER" id="PTHR47024">
    <property type="entry name" value="BIOFILM ABSENT ON HEAD (AFTER YERSINIA EXPOSURE)-RELATED"/>
    <property type="match status" value="1"/>
</dbReference>
<dbReference type="WBParaSite" id="L893_g16142.t1">
    <property type="protein sequence ID" value="L893_g16142.t1"/>
    <property type="gene ID" value="L893_g16142"/>
</dbReference>
<name>A0A1I7YGD4_9BILA</name>
<keyword evidence="4 6" id="KW-0808">Transferase</keyword>
<evidence type="ECO:0000256" key="3">
    <source>
        <dbReference type="ARBA" id="ARBA00022676"/>
    </source>
</evidence>
<dbReference type="PANTHER" id="PTHR47024:SF1">
    <property type="entry name" value="GLYCOSYLTRANSFERASE FAMILY 92 PROTEIN"/>
    <property type="match status" value="1"/>
</dbReference>
<keyword evidence="5 6" id="KW-0472">Membrane</keyword>
<dbReference type="Proteomes" id="UP000095287">
    <property type="component" value="Unplaced"/>
</dbReference>
<dbReference type="Pfam" id="PF01697">
    <property type="entry name" value="Glyco_transf_92"/>
    <property type="match status" value="1"/>
</dbReference>
<evidence type="ECO:0000256" key="5">
    <source>
        <dbReference type="ARBA" id="ARBA00023136"/>
    </source>
</evidence>
<protein>
    <recommendedName>
        <fullName evidence="6">Glycosyltransferase family 92 protein</fullName>
        <ecNumber evidence="6">2.4.1.-</ecNumber>
    </recommendedName>
</protein>
<sequence>MLITALLIKYFQVEMALLAEGKEKRAFIRSTSRNSLLRSTSRASCRMLSMAYIGRILRLLAYLLLIFLLYSFFLQYFGARYSSLPRVSKPVPALLLSNDVSNTTIVTVDKSNAFLVVNSYFHFVSDNIVGFQAIGFTRCKPQNKSWTLIIGDQAFPLEAEFIQEGCPTKLSCTWVDYRLRANIPDSVDLDQPVYIESNDEFAKVDITVKNPYRRIEGMDVCVAPLYYFNNWIRVIEFVEFYKSNGVFHMYIYVSSASKTVLDLLKYYEKKGVVTVVEWPELPKVDHEVDVRFRLGQHASIHDCVLRSTAKFVVNVDLDDWIYLINSTESLLEYVTRHSLKDPKIGAFQFHQQYARQNPHVGDLSDWKKIDFDGLQEADMCDSCNYHYKSIIVGDAMDTLNPHQASLRKLPDGSGKSYTRFTVPKTVGRDYHVRFAMYKGWDKEELFEKRPLFPKSVGDNIKKTFDKIMEEFSKTHQNLTIPATSEIMQACNPFSKCMNPYTSCSKNMSTIDSWMFASNTGQVIVI</sequence>
<dbReference type="GO" id="GO:0016757">
    <property type="term" value="F:glycosyltransferase activity"/>
    <property type="evidence" value="ECO:0007669"/>
    <property type="project" value="UniProtKB-UniRule"/>
</dbReference>
<keyword evidence="6" id="KW-0812">Transmembrane</keyword>
<evidence type="ECO:0000313" key="7">
    <source>
        <dbReference type="Proteomes" id="UP000095287"/>
    </source>
</evidence>
<dbReference type="GO" id="GO:0016020">
    <property type="term" value="C:membrane"/>
    <property type="evidence" value="ECO:0007669"/>
    <property type="project" value="UniProtKB-SubCell"/>
</dbReference>
<keyword evidence="6" id="KW-1133">Transmembrane helix</keyword>
<keyword evidence="7" id="KW-1185">Reference proteome</keyword>
<accession>A0A1I7YGD4</accession>
<organism evidence="7 8">
    <name type="scientific">Steinernema glaseri</name>
    <dbReference type="NCBI Taxonomy" id="37863"/>
    <lineage>
        <taxon>Eukaryota</taxon>
        <taxon>Metazoa</taxon>
        <taxon>Ecdysozoa</taxon>
        <taxon>Nematoda</taxon>
        <taxon>Chromadorea</taxon>
        <taxon>Rhabditida</taxon>
        <taxon>Tylenchina</taxon>
        <taxon>Panagrolaimomorpha</taxon>
        <taxon>Strongyloidoidea</taxon>
        <taxon>Steinernematidae</taxon>
        <taxon>Steinernema</taxon>
    </lineage>
</organism>
<comment type="subcellular location">
    <subcellularLocation>
        <location evidence="1">Membrane</location>
        <topology evidence="1">Single-pass membrane protein</topology>
    </subcellularLocation>
</comment>
<reference evidence="8" key="1">
    <citation type="submission" date="2016-11" db="UniProtKB">
        <authorList>
            <consortium name="WormBaseParasite"/>
        </authorList>
    </citation>
    <scope>IDENTIFICATION</scope>
</reference>